<dbReference type="EMBL" id="FNTI01000001">
    <property type="protein sequence ID" value="SEE27767.1"/>
    <property type="molecule type" value="Genomic_DNA"/>
</dbReference>
<evidence type="ECO:0000313" key="1">
    <source>
        <dbReference type="EMBL" id="SEE27767.1"/>
    </source>
</evidence>
<dbReference type="GO" id="GO:0016791">
    <property type="term" value="F:phosphatase activity"/>
    <property type="evidence" value="ECO:0007669"/>
    <property type="project" value="TreeGrafter"/>
</dbReference>
<dbReference type="CDD" id="cd07067">
    <property type="entry name" value="HP_PGM_like"/>
    <property type="match status" value="1"/>
</dbReference>
<dbReference type="OrthoDB" id="8347407at2"/>
<dbReference type="InterPro" id="IPR013078">
    <property type="entry name" value="His_Pase_superF_clade-1"/>
</dbReference>
<gene>
    <name evidence="1" type="ORF">SAMN05444171_6879</name>
</gene>
<name>A0A1M7H754_9BRAD</name>
<protein>
    <submittedName>
        <fullName evidence="1">Broad specificity phosphatase PhoE</fullName>
    </submittedName>
</protein>
<proteinExistence type="predicted"/>
<accession>A0A1M7H754</accession>
<dbReference type="Pfam" id="PF00300">
    <property type="entry name" value="His_Phos_1"/>
    <property type="match status" value="1"/>
</dbReference>
<dbReference type="Proteomes" id="UP000183208">
    <property type="component" value="Unassembled WGS sequence"/>
</dbReference>
<dbReference type="GO" id="GO:0005737">
    <property type="term" value="C:cytoplasm"/>
    <property type="evidence" value="ECO:0007669"/>
    <property type="project" value="TreeGrafter"/>
</dbReference>
<dbReference type="AlphaFoldDB" id="A0A1M7H754"/>
<dbReference type="RefSeq" id="WP_074828425.1">
    <property type="nucleotide sequence ID" value="NZ_FNTI01000001.1"/>
</dbReference>
<dbReference type="InterPro" id="IPR050275">
    <property type="entry name" value="PGM_Phosphatase"/>
</dbReference>
<reference evidence="1 2" key="1">
    <citation type="submission" date="2016-10" db="EMBL/GenBank/DDBJ databases">
        <authorList>
            <person name="de Groot N.N."/>
        </authorList>
    </citation>
    <scope>NUCLEOTIDE SEQUENCE [LARGE SCALE GENOMIC DNA]</scope>
    <source>
        <strain evidence="1 2">GAS522</strain>
    </source>
</reference>
<dbReference type="InterPro" id="IPR029033">
    <property type="entry name" value="His_PPase_superfam"/>
</dbReference>
<dbReference type="PANTHER" id="PTHR48100">
    <property type="entry name" value="BROAD-SPECIFICITY PHOSPHATASE YOR283W-RELATED"/>
    <property type="match status" value="1"/>
</dbReference>
<dbReference type="SMART" id="SM00855">
    <property type="entry name" value="PGAM"/>
    <property type="match status" value="1"/>
</dbReference>
<sequence length="240" mass="25935">MSNTDKSVAAPKAGVVTTRWWWVRHAPVREDNGCIYGQKDLGCDTSDRVVFDAVGKILPRNAVWYASTLKRTHQTADAIWAAGFPKPSAMPHVKDFAEQHLGEWQGMNRAAFLASRPVGSHWFAAIDEPAPGGESFMDLYNRVCGAIVRINAEQAGRDVIAVAHGGTIKAAVGLALGGQPEKGLVFDIDNCSVTRLDHISSAGHDGWRLPMVNQQPWIADASHNAMHQPAGPEIAPTKLA</sequence>
<dbReference type="PANTHER" id="PTHR48100:SF1">
    <property type="entry name" value="HISTIDINE PHOSPHATASE FAMILY PROTEIN-RELATED"/>
    <property type="match status" value="1"/>
</dbReference>
<dbReference type="Gene3D" id="3.40.50.1240">
    <property type="entry name" value="Phosphoglycerate mutase-like"/>
    <property type="match status" value="1"/>
</dbReference>
<organism evidence="1 2">
    <name type="scientific">Bradyrhizobium lablabi</name>
    <dbReference type="NCBI Taxonomy" id="722472"/>
    <lineage>
        <taxon>Bacteria</taxon>
        <taxon>Pseudomonadati</taxon>
        <taxon>Pseudomonadota</taxon>
        <taxon>Alphaproteobacteria</taxon>
        <taxon>Hyphomicrobiales</taxon>
        <taxon>Nitrobacteraceae</taxon>
        <taxon>Bradyrhizobium</taxon>
    </lineage>
</organism>
<dbReference type="SUPFAM" id="SSF53254">
    <property type="entry name" value="Phosphoglycerate mutase-like"/>
    <property type="match status" value="1"/>
</dbReference>
<evidence type="ECO:0000313" key="2">
    <source>
        <dbReference type="Proteomes" id="UP000183208"/>
    </source>
</evidence>